<dbReference type="Pfam" id="PF00392">
    <property type="entry name" value="GntR"/>
    <property type="match status" value="1"/>
</dbReference>
<evidence type="ECO:0000313" key="6">
    <source>
        <dbReference type="Proteomes" id="UP000655037"/>
    </source>
</evidence>
<dbReference type="Gene3D" id="1.20.120.530">
    <property type="entry name" value="GntR ligand-binding domain-like"/>
    <property type="match status" value="1"/>
</dbReference>
<evidence type="ECO:0000259" key="4">
    <source>
        <dbReference type="PROSITE" id="PS50949"/>
    </source>
</evidence>
<dbReference type="RefSeq" id="WP_071205885.1">
    <property type="nucleotide sequence ID" value="NZ_CP118261.1"/>
</dbReference>
<sequence length="220" mass="24796">MVNTSRIVQAYDTLKQSILNGSFRPRTRLRIEHLSEKFDVGPGAIREALSRLTSEGMVVAEPQRGFLVAPISKSDLQDLTTVRIEIEVKCLRRSIELGDVAWETQVLSANHLMARTPEYTDNGESHPDWAVVHTNFHDALVAACGSPWRLKLRGQLFLQAERYRRLSVPHARLERDVAGEHRMLAEATLARDADTAMKLVEEHFQKTADLLLASDAPFDD</sequence>
<dbReference type="PANTHER" id="PTHR43537:SF20">
    <property type="entry name" value="HTH-TYPE TRANSCRIPTIONAL REPRESSOR GLAR"/>
    <property type="match status" value="1"/>
</dbReference>
<dbReference type="PANTHER" id="PTHR43537">
    <property type="entry name" value="TRANSCRIPTIONAL REGULATOR, GNTR FAMILY"/>
    <property type="match status" value="1"/>
</dbReference>
<accession>A0AAE4X038</accession>
<evidence type="ECO:0000256" key="2">
    <source>
        <dbReference type="ARBA" id="ARBA00023125"/>
    </source>
</evidence>
<feature type="domain" description="HTH gntR-type" evidence="4">
    <location>
        <begin position="4"/>
        <end position="71"/>
    </location>
</feature>
<dbReference type="AlphaFoldDB" id="A0AAE4X038"/>
<keyword evidence="1" id="KW-0805">Transcription regulation</keyword>
<dbReference type="InterPro" id="IPR036388">
    <property type="entry name" value="WH-like_DNA-bd_sf"/>
</dbReference>
<dbReference type="Pfam" id="PF07729">
    <property type="entry name" value="FCD"/>
    <property type="match status" value="1"/>
</dbReference>
<comment type="caution">
    <text evidence="5">The sequence shown here is derived from an EMBL/GenBank/DDBJ whole genome shotgun (WGS) entry which is preliminary data.</text>
</comment>
<dbReference type="EMBL" id="JACXXJ020000003">
    <property type="protein sequence ID" value="MBF2714148.1"/>
    <property type="molecule type" value="Genomic_DNA"/>
</dbReference>
<dbReference type="InterPro" id="IPR000524">
    <property type="entry name" value="Tscrpt_reg_HTH_GntR"/>
</dbReference>
<organism evidence="5 6">
    <name type="scientific">Agrobacterium vitis</name>
    <name type="common">Rhizobium vitis</name>
    <dbReference type="NCBI Taxonomy" id="373"/>
    <lineage>
        <taxon>Bacteria</taxon>
        <taxon>Pseudomonadati</taxon>
        <taxon>Pseudomonadota</taxon>
        <taxon>Alphaproteobacteria</taxon>
        <taxon>Hyphomicrobiales</taxon>
        <taxon>Rhizobiaceae</taxon>
        <taxon>Rhizobium/Agrobacterium group</taxon>
        <taxon>Agrobacterium</taxon>
    </lineage>
</organism>
<reference evidence="5" key="1">
    <citation type="submission" date="2020-11" db="EMBL/GenBank/DDBJ databases">
        <title>Agrobacterium vitis strain K377 genome.</title>
        <authorList>
            <person name="Xi H."/>
        </authorList>
    </citation>
    <scope>NUCLEOTIDE SEQUENCE</scope>
    <source>
        <strain evidence="5">K377</strain>
    </source>
</reference>
<dbReference type="SMART" id="SM00895">
    <property type="entry name" value="FCD"/>
    <property type="match status" value="1"/>
</dbReference>
<dbReference type="CDD" id="cd07377">
    <property type="entry name" value="WHTH_GntR"/>
    <property type="match status" value="1"/>
</dbReference>
<dbReference type="InterPro" id="IPR036390">
    <property type="entry name" value="WH_DNA-bd_sf"/>
</dbReference>
<keyword evidence="2" id="KW-0238">DNA-binding</keyword>
<keyword evidence="3" id="KW-0804">Transcription</keyword>
<protein>
    <submittedName>
        <fullName evidence="5">FCD domain-containing protein</fullName>
    </submittedName>
</protein>
<evidence type="ECO:0000256" key="3">
    <source>
        <dbReference type="ARBA" id="ARBA00023163"/>
    </source>
</evidence>
<dbReference type="Proteomes" id="UP000655037">
    <property type="component" value="Unassembled WGS sequence"/>
</dbReference>
<dbReference type="SUPFAM" id="SSF48008">
    <property type="entry name" value="GntR ligand-binding domain-like"/>
    <property type="match status" value="1"/>
</dbReference>
<dbReference type="GO" id="GO:0003700">
    <property type="term" value="F:DNA-binding transcription factor activity"/>
    <property type="evidence" value="ECO:0007669"/>
    <property type="project" value="InterPro"/>
</dbReference>
<dbReference type="PROSITE" id="PS50949">
    <property type="entry name" value="HTH_GNTR"/>
    <property type="match status" value="1"/>
</dbReference>
<dbReference type="SMART" id="SM00345">
    <property type="entry name" value="HTH_GNTR"/>
    <property type="match status" value="1"/>
</dbReference>
<dbReference type="InterPro" id="IPR008920">
    <property type="entry name" value="TF_FadR/GntR_C"/>
</dbReference>
<dbReference type="SUPFAM" id="SSF46785">
    <property type="entry name" value="Winged helix' DNA-binding domain"/>
    <property type="match status" value="1"/>
</dbReference>
<name>A0AAE4X038_AGRVI</name>
<dbReference type="Gene3D" id="1.10.10.10">
    <property type="entry name" value="Winged helix-like DNA-binding domain superfamily/Winged helix DNA-binding domain"/>
    <property type="match status" value="1"/>
</dbReference>
<gene>
    <name evidence="5" type="ORF">IEI95_007745</name>
</gene>
<evidence type="ECO:0000313" key="5">
    <source>
        <dbReference type="EMBL" id="MBF2714148.1"/>
    </source>
</evidence>
<dbReference type="InterPro" id="IPR011711">
    <property type="entry name" value="GntR_C"/>
</dbReference>
<dbReference type="GO" id="GO:0003677">
    <property type="term" value="F:DNA binding"/>
    <property type="evidence" value="ECO:0007669"/>
    <property type="project" value="UniProtKB-KW"/>
</dbReference>
<evidence type="ECO:0000256" key="1">
    <source>
        <dbReference type="ARBA" id="ARBA00023015"/>
    </source>
</evidence>
<proteinExistence type="predicted"/>